<reference evidence="8" key="1">
    <citation type="submission" date="2019-08" db="EMBL/GenBank/DDBJ databases">
        <authorList>
            <person name="Kucharzyk K."/>
            <person name="Murdoch R.W."/>
            <person name="Higgins S."/>
            <person name="Loffler F."/>
        </authorList>
    </citation>
    <scope>NUCLEOTIDE SEQUENCE</scope>
</reference>
<dbReference type="Gene3D" id="3.10.290.10">
    <property type="entry name" value="RNA-binding S4 domain"/>
    <property type="match status" value="1"/>
</dbReference>
<dbReference type="SMART" id="SM00363">
    <property type="entry name" value="S4"/>
    <property type="match status" value="1"/>
</dbReference>
<dbReference type="Pfam" id="PF01479">
    <property type="entry name" value="S4"/>
    <property type="match status" value="1"/>
</dbReference>
<dbReference type="AlphaFoldDB" id="A0A645FEN0"/>
<dbReference type="GO" id="GO:0042274">
    <property type="term" value="P:ribosomal small subunit biogenesis"/>
    <property type="evidence" value="ECO:0007669"/>
    <property type="project" value="TreeGrafter"/>
</dbReference>
<dbReference type="InterPro" id="IPR022801">
    <property type="entry name" value="Ribosomal_uS4"/>
</dbReference>
<evidence type="ECO:0000259" key="7">
    <source>
        <dbReference type="SMART" id="SM01390"/>
    </source>
</evidence>
<dbReference type="InterPro" id="IPR005709">
    <property type="entry name" value="Ribosomal_uS4_bac-type"/>
</dbReference>
<dbReference type="SMART" id="SM01390">
    <property type="entry name" value="Ribosomal_S4"/>
    <property type="match status" value="1"/>
</dbReference>
<dbReference type="GO" id="GO:0019843">
    <property type="term" value="F:rRNA binding"/>
    <property type="evidence" value="ECO:0007669"/>
    <property type="project" value="UniProtKB-KW"/>
</dbReference>
<feature type="domain" description="RNA-binding S4" evidence="6">
    <location>
        <begin position="98"/>
        <end position="162"/>
    </location>
</feature>
<dbReference type="SUPFAM" id="SSF55174">
    <property type="entry name" value="Alpha-L RNA-binding motif"/>
    <property type="match status" value="1"/>
</dbReference>
<dbReference type="PANTHER" id="PTHR11831">
    <property type="entry name" value="30S 40S RIBOSOMAL PROTEIN"/>
    <property type="match status" value="1"/>
</dbReference>
<gene>
    <name evidence="8" type="primary">rpsD_43</name>
    <name evidence="8" type="ORF">SDC9_159366</name>
</gene>
<dbReference type="HAMAP" id="MF_01306_B">
    <property type="entry name" value="Ribosomal_uS4_B"/>
    <property type="match status" value="1"/>
</dbReference>
<keyword evidence="2" id="KW-0699">rRNA-binding</keyword>
<evidence type="ECO:0000256" key="3">
    <source>
        <dbReference type="ARBA" id="ARBA00022884"/>
    </source>
</evidence>
<evidence type="ECO:0000256" key="1">
    <source>
        <dbReference type="ARBA" id="ARBA00007465"/>
    </source>
</evidence>
<keyword evidence="4 8" id="KW-0689">Ribosomal protein</keyword>
<dbReference type="InterPro" id="IPR036986">
    <property type="entry name" value="S4_RNA-bd_sf"/>
</dbReference>
<comment type="similarity">
    <text evidence="1">Belongs to the universal ribosomal protein uS4 family.</text>
</comment>
<dbReference type="CDD" id="cd00165">
    <property type="entry name" value="S4"/>
    <property type="match status" value="1"/>
</dbReference>
<keyword evidence="3" id="KW-0694">RNA-binding</keyword>
<dbReference type="FunFam" id="3.10.290.10:FF:000001">
    <property type="entry name" value="30S ribosomal protein S4"/>
    <property type="match status" value="1"/>
</dbReference>
<proteinExistence type="inferred from homology"/>
<evidence type="ECO:0000256" key="5">
    <source>
        <dbReference type="ARBA" id="ARBA00023274"/>
    </source>
</evidence>
<feature type="domain" description="Small ribosomal subunit protein uS4 N-terminal" evidence="7">
    <location>
        <begin position="3"/>
        <end position="97"/>
    </location>
</feature>
<dbReference type="Pfam" id="PF00163">
    <property type="entry name" value="Ribosomal_S4"/>
    <property type="match status" value="1"/>
</dbReference>
<name>A0A645FEN0_9ZZZZ</name>
<dbReference type="GO" id="GO:0015935">
    <property type="term" value="C:small ribosomal subunit"/>
    <property type="evidence" value="ECO:0007669"/>
    <property type="project" value="InterPro"/>
</dbReference>
<organism evidence="8">
    <name type="scientific">bioreactor metagenome</name>
    <dbReference type="NCBI Taxonomy" id="1076179"/>
    <lineage>
        <taxon>unclassified sequences</taxon>
        <taxon>metagenomes</taxon>
        <taxon>ecological metagenomes</taxon>
    </lineage>
</organism>
<accession>A0A645FEN0</accession>
<dbReference type="InterPro" id="IPR001912">
    <property type="entry name" value="Ribosomal_uS4_N"/>
</dbReference>
<sequence>MARYTGSVCRQCRREGTKLFLKGDRCYSEKCAINKRHTPPGMHGQGRKKQSEYGIQLREKQKVRRAYGVLESQFRKYYELAANMRGITGENMLSLLERRLDNVAYRLNFGDSRPMARQMVTHGHILVNGKKVDIASYLVKAGDVVSVREKSNDVDFFKTLKEQGAARTIPKWLELDAEKLTGKVVALPKRDDVDLTIEEHLIVEYYSR</sequence>
<dbReference type="InterPro" id="IPR002942">
    <property type="entry name" value="S4_RNA-bd"/>
</dbReference>
<dbReference type="GO" id="GO:0003735">
    <property type="term" value="F:structural constituent of ribosome"/>
    <property type="evidence" value="ECO:0007669"/>
    <property type="project" value="InterPro"/>
</dbReference>
<dbReference type="PANTHER" id="PTHR11831:SF4">
    <property type="entry name" value="SMALL RIBOSOMAL SUBUNIT PROTEIN US4M"/>
    <property type="match status" value="1"/>
</dbReference>
<dbReference type="Gene3D" id="1.10.1050.10">
    <property type="entry name" value="Ribosomal Protein S4 Delta 41, Chain A, domain 1"/>
    <property type="match status" value="1"/>
</dbReference>
<dbReference type="GO" id="GO:0006412">
    <property type="term" value="P:translation"/>
    <property type="evidence" value="ECO:0007669"/>
    <property type="project" value="InterPro"/>
</dbReference>
<evidence type="ECO:0000313" key="8">
    <source>
        <dbReference type="EMBL" id="MPN12056.1"/>
    </source>
</evidence>
<dbReference type="NCBIfam" id="NF003717">
    <property type="entry name" value="PRK05327.1"/>
    <property type="match status" value="1"/>
</dbReference>
<protein>
    <submittedName>
        <fullName evidence="8">30S ribosomal protein S4</fullName>
    </submittedName>
</protein>
<comment type="caution">
    <text evidence="8">The sequence shown here is derived from an EMBL/GenBank/DDBJ whole genome shotgun (WGS) entry which is preliminary data.</text>
</comment>
<dbReference type="FunFam" id="1.10.1050.10:FF:000001">
    <property type="entry name" value="30S ribosomal protein S4"/>
    <property type="match status" value="1"/>
</dbReference>
<dbReference type="PROSITE" id="PS50889">
    <property type="entry name" value="S4"/>
    <property type="match status" value="1"/>
</dbReference>
<dbReference type="EMBL" id="VSSQ01058331">
    <property type="protein sequence ID" value="MPN12056.1"/>
    <property type="molecule type" value="Genomic_DNA"/>
</dbReference>
<evidence type="ECO:0000259" key="6">
    <source>
        <dbReference type="SMART" id="SM00363"/>
    </source>
</evidence>
<keyword evidence="5" id="KW-0687">Ribonucleoprotein</keyword>
<dbReference type="NCBIfam" id="TIGR01017">
    <property type="entry name" value="rpsD_bact"/>
    <property type="match status" value="1"/>
</dbReference>
<evidence type="ECO:0000256" key="2">
    <source>
        <dbReference type="ARBA" id="ARBA00022730"/>
    </source>
</evidence>
<evidence type="ECO:0000256" key="4">
    <source>
        <dbReference type="ARBA" id="ARBA00022980"/>
    </source>
</evidence>